<organism evidence="1">
    <name type="scientific">uncultured Caudovirales phage</name>
    <dbReference type="NCBI Taxonomy" id="2100421"/>
    <lineage>
        <taxon>Viruses</taxon>
        <taxon>Duplodnaviria</taxon>
        <taxon>Heunggongvirae</taxon>
        <taxon>Uroviricota</taxon>
        <taxon>Caudoviricetes</taxon>
        <taxon>Peduoviridae</taxon>
        <taxon>Maltschvirus</taxon>
        <taxon>Maltschvirus maltsch</taxon>
    </lineage>
</organism>
<gene>
    <name evidence="1" type="ORF">UFOVP780_25</name>
</gene>
<sequence>MTYHSKWKTFVKKNFKNAASFAALLGIHRNTANLYIKKPSKLSVDQIVVIAYHTKTDITQIIKITTEHEYRYSIHQATSTNGEGRQD</sequence>
<name>A0A6J5NYY9_9CAUD</name>
<dbReference type="EMBL" id="LR796730">
    <property type="protein sequence ID" value="CAB4162278.1"/>
    <property type="molecule type" value="Genomic_DNA"/>
</dbReference>
<proteinExistence type="predicted"/>
<evidence type="ECO:0000313" key="1">
    <source>
        <dbReference type="EMBL" id="CAB4162278.1"/>
    </source>
</evidence>
<protein>
    <submittedName>
        <fullName evidence="1">Uncharacterized protein</fullName>
    </submittedName>
</protein>
<accession>A0A6J5NYY9</accession>
<reference evidence="1" key="1">
    <citation type="submission" date="2020-04" db="EMBL/GenBank/DDBJ databases">
        <authorList>
            <person name="Chiriac C."/>
            <person name="Salcher M."/>
            <person name="Ghai R."/>
            <person name="Kavagutti S V."/>
        </authorList>
    </citation>
    <scope>NUCLEOTIDE SEQUENCE</scope>
</reference>